<keyword evidence="4" id="KW-1185">Reference proteome</keyword>
<dbReference type="GeneID" id="28824417"/>
<dbReference type="KEGG" id="psco:LY89DRAFT_683368"/>
<dbReference type="OrthoDB" id="5089448at2759"/>
<dbReference type="RefSeq" id="XP_018073901.1">
    <property type="nucleotide sequence ID" value="XM_018214691.1"/>
</dbReference>
<reference evidence="3 4" key="1">
    <citation type="submission" date="2015-10" db="EMBL/GenBank/DDBJ databases">
        <title>Full genome of DAOMC 229536 Phialocephala scopiformis, a fungal endophyte of spruce producing the potent anti-insectan compound rugulosin.</title>
        <authorList>
            <consortium name="DOE Joint Genome Institute"/>
            <person name="Walker A.K."/>
            <person name="Frasz S.L."/>
            <person name="Seifert K.A."/>
            <person name="Miller J.D."/>
            <person name="Mondo S.J."/>
            <person name="Labutti K."/>
            <person name="Lipzen A."/>
            <person name="Dockter R."/>
            <person name="Kennedy M."/>
            <person name="Grigoriev I.V."/>
            <person name="Spatafora J.W."/>
        </authorList>
    </citation>
    <scope>NUCLEOTIDE SEQUENCE [LARGE SCALE GENOMIC DNA]</scope>
    <source>
        <strain evidence="3 4">CBS 120377</strain>
    </source>
</reference>
<feature type="region of interest" description="Disordered" evidence="2">
    <location>
        <begin position="269"/>
        <end position="335"/>
    </location>
</feature>
<evidence type="ECO:0000256" key="2">
    <source>
        <dbReference type="SAM" id="MobiDB-lite"/>
    </source>
</evidence>
<gene>
    <name evidence="3" type="ORF">LY89DRAFT_683368</name>
</gene>
<sequence>MDPATAGVASGSPAVVKELIDRAKALKRMWIDTGGVDGSTEAIVAALEAFDFAMSIFQLQLSKSEAFSLILQQWWNQRQLDALLSNAAKTFSRLNIISTEIANNGSLLQLPGWQGSRMEQEIGHLRLRLQTYTATLSIPVLIMNIRGTHVTQTPPTQIHLDYLNGRLLKLDEDIAKLTEQLQTLFLDQSSGGTVPAAEALEYYQDSEELIDIARDLRSSASSIASSSESVGSTVFTISDAKTIASAASVDGEFREESHRVIEEWLGDEVPEVQPGPPPPANAPITPIPDTDPLPAESSPPKTNNQPTTRASESRTRPQASRQQKEKVRPRIPETTSNIDPEARVILERFRYGKKLVLQRKYSEAEPHLRKTWDIARDYGRQVSLVNDPSLLQDPVLQVLAQTEVQTEIQLLLADSLIGGKCYSKQNTDVSVFREPQDMLLNIVQANNTTRDERLSAAGSLIELAIIMTRSFIGGLKFGLKYELQVERISVNRIEQMINHVFAQVLSSRIHEGVKADAFHVQAWTKLVLGCSCKLGAQILAEMLAEAKESCIKAIRLKERNFGFGHPRHKASLALLIYICTESNDSDLPFWLLGLPEGITISDMKDPRDNLITSSNPGRGFRSPLQLVSSCRSTLTRAQMDSLGAFFAPILPPPKLQARPPPAPAPAPSKAPEAKRKSGFFKFMDNLVDGKAKKGDEHAGKNKLRKSGDKDGR</sequence>
<evidence type="ECO:0000256" key="1">
    <source>
        <dbReference type="SAM" id="Coils"/>
    </source>
</evidence>
<dbReference type="EMBL" id="KQ947411">
    <property type="protein sequence ID" value="KUJ19546.1"/>
    <property type="molecule type" value="Genomic_DNA"/>
</dbReference>
<proteinExistence type="predicted"/>
<name>A0A194XHC8_MOLSC</name>
<dbReference type="InParanoid" id="A0A194XHC8"/>
<feature type="region of interest" description="Disordered" evidence="2">
    <location>
        <begin position="652"/>
        <end position="675"/>
    </location>
</feature>
<feature type="compositionally biased region" description="Polar residues" evidence="2">
    <location>
        <begin position="299"/>
        <end position="321"/>
    </location>
</feature>
<feature type="compositionally biased region" description="Pro residues" evidence="2">
    <location>
        <begin position="273"/>
        <end position="291"/>
    </location>
</feature>
<feature type="coiled-coil region" evidence="1">
    <location>
        <begin position="160"/>
        <end position="187"/>
    </location>
</feature>
<evidence type="ECO:0000313" key="4">
    <source>
        <dbReference type="Proteomes" id="UP000070700"/>
    </source>
</evidence>
<dbReference type="Proteomes" id="UP000070700">
    <property type="component" value="Unassembled WGS sequence"/>
</dbReference>
<keyword evidence="1" id="KW-0175">Coiled coil</keyword>
<feature type="compositionally biased region" description="Basic and acidic residues" evidence="2">
    <location>
        <begin position="322"/>
        <end position="331"/>
    </location>
</feature>
<evidence type="ECO:0000313" key="3">
    <source>
        <dbReference type="EMBL" id="KUJ19546.1"/>
    </source>
</evidence>
<dbReference type="AlphaFoldDB" id="A0A194XHC8"/>
<accession>A0A194XHC8</accession>
<organism evidence="3 4">
    <name type="scientific">Mollisia scopiformis</name>
    <name type="common">Conifer needle endophyte fungus</name>
    <name type="synonym">Phialocephala scopiformis</name>
    <dbReference type="NCBI Taxonomy" id="149040"/>
    <lineage>
        <taxon>Eukaryota</taxon>
        <taxon>Fungi</taxon>
        <taxon>Dikarya</taxon>
        <taxon>Ascomycota</taxon>
        <taxon>Pezizomycotina</taxon>
        <taxon>Leotiomycetes</taxon>
        <taxon>Helotiales</taxon>
        <taxon>Mollisiaceae</taxon>
        <taxon>Mollisia</taxon>
    </lineage>
</organism>
<feature type="region of interest" description="Disordered" evidence="2">
    <location>
        <begin position="690"/>
        <end position="712"/>
    </location>
</feature>
<protein>
    <submittedName>
        <fullName evidence="3">Uncharacterized protein</fullName>
    </submittedName>
</protein>
<feature type="compositionally biased region" description="Pro residues" evidence="2">
    <location>
        <begin position="652"/>
        <end position="668"/>
    </location>
</feature>